<evidence type="ECO:0000259" key="9">
    <source>
        <dbReference type="SMART" id="SM00179"/>
    </source>
</evidence>
<dbReference type="EMBL" id="KL225558">
    <property type="protein sequence ID" value="KFM00376.1"/>
    <property type="molecule type" value="Genomic_DNA"/>
</dbReference>
<proteinExistence type="predicted"/>
<reference evidence="11 12" key="1">
    <citation type="submission" date="2014-04" db="EMBL/GenBank/DDBJ databases">
        <title>Genome evolution of avian class.</title>
        <authorList>
            <person name="Zhang G."/>
            <person name="Li C."/>
        </authorList>
    </citation>
    <scope>NUCLEOTIDE SEQUENCE [LARGE SCALE GENOMIC DNA]</scope>
    <source>
        <strain evidence="11">BGI_AS27</strain>
    </source>
</reference>
<dbReference type="FunFam" id="2.10.25.10:FF:000361">
    <property type="entry name" value="von Willebrand factor C and EGF domain-containing protein"/>
    <property type="match status" value="1"/>
</dbReference>
<dbReference type="InterPro" id="IPR018097">
    <property type="entry name" value="EGF_Ca-bd_CS"/>
</dbReference>
<organism evidence="11 12">
    <name type="scientific">Aptenodytes forsteri</name>
    <name type="common">Emperor penguin</name>
    <dbReference type="NCBI Taxonomy" id="9233"/>
    <lineage>
        <taxon>Eukaryota</taxon>
        <taxon>Metazoa</taxon>
        <taxon>Chordata</taxon>
        <taxon>Craniata</taxon>
        <taxon>Vertebrata</taxon>
        <taxon>Euteleostomi</taxon>
        <taxon>Archelosauria</taxon>
        <taxon>Archosauria</taxon>
        <taxon>Dinosauria</taxon>
        <taxon>Saurischia</taxon>
        <taxon>Theropoda</taxon>
        <taxon>Coelurosauria</taxon>
        <taxon>Aves</taxon>
        <taxon>Neognathae</taxon>
        <taxon>Neoaves</taxon>
        <taxon>Aequornithes</taxon>
        <taxon>Sphenisciformes</taxon>
        <taxon>Spheniscidae</taxon>
        <taxon>Aptenodytes</taxon>
    </lineage>
</organism>
<evidence type="ECO:0000256" key="1">
    <source>
        <dbReference type="ARBA" id="ARBA00004613"/>
    </source>
</evidence>
<dbReference type="InterPro" id="IPR001881">
    <property type="entry name" value="EGF-like_Ca-bd_dom"/>
</dbReference>
<accession>A0A087QGM2</accession>
<sequence length="217" mass="22844">PPVMLVELLFQAACVSLFLPGGQGRVYPGRKKPASFAVERRRVGPHVCFSGFGSGCCPGWMLSPGSGQCTLPPCSFGCGRGLLWHVAPCHLSLQHPPGAVPVPGRGRDAPRAGCRPWGIRGAGATVQGLGSPLLPPDIDECLSAACEGLCVNTEGGFVCECGPGMQLSTDRHSCQDVNECRRPGERRACQHACHNTPGSYLCSCRPGYRLSGDRVSC</sequence>
<feature type="signal peptide" evidence="8">
    <location>
        <begin position="1"/>
        <end position="24"/>
    </location>
</feature>
<protein>
    <submittedName>
        <fullName evidence="11">von Willebrand factor C and EGF domain-containing protein</fullName>
    </submittedName>
</protein>
<dbReference type="STRING" id="9233.A0A087QGM2"/>
<dbReference type="PANTHER" id="PTHR47333">
    <property type="entry name" value="VON WILLEBRAND FACTOR C AND EGF DOMAIN-CONTAINING PROTEIN"/>
    <property type="match status" value="1"/>
</dbReference>
<evidence type="ECO:0000259" key="10">
    <source>
        <dbReference type="SMART" id="SM00181"/>
    </source>
</evidence>
<keyword evidence="6" id="KW-1015">Disulfide bond</keyword>
<feature type="non-terminal residue" evidence="11">
    <location>
        <position position="1"/>
    </location>
</feature>
<evidence type="ECO:0000256" key="7">
    <source>
        <dbReference type="ARBA" id="ARBA00023180"/>
    </source>
</evidence>
<feature type="chain" id="PRO_5001828074" evidence="8">
    <location>
        <begin position="25"/>
        <end position="217"/>
    </location>
</feature>
<keyword evidence="5" id="KW-0677">Repeat</keyword>
<dbReference type="InterPro" id="IPR052080">
    <property type="entry name" value="vWF_C/EGF_Fibrillin"/>
</dbReference>
<comment type="subcellular location">
    <subcellularLocation>
        <location evidence="1">Secreted</location>
    </subcellularLocation>
</comment>
<dbReference type="Gene3D" id="2.10.25.10">
    <property type="entry name" value="Laminin"/>
    <property type="match status" value="3"/>
</dbReference>
<evidence type="ECO:0000256" key="8">
    <source>
        <dbReference type="SAM" id="SignalP"/>
    </source>
</evidence>
<dbReference type="InterPro" id="IPR049883">
    <property type="entry name" value="NOTCH1_EGF-like"/>
</dbReference>
<evidence type="ECO:0000256" key="2">
    <source>
        <dbReference type="ARBA" id="ARBA00022525"/>
    </source>
</evidence>
<dbReference type="InterPro" id="IPR000742">
    <property type="entry name" value="EGF"/>
</dbReference>
<keyword evidence="2" id="KW-0964">Secreted</keyword>
<dbReference type="Pfam" id="PF07645">
    <property type="entry name" value="EGF_CA"/>
    <property type="match status" value="2"/>
</dbReference>
<keyword evidence="4 8" id="KW-0732">Signal</keyword>
<dbReference type="SMART" id="SM00179">
    <property type="entry name" value="EGF_CA"/>
    <property type="match status" value="2"/>
</dbReference>
<feature type="domain" description="EGF-like" evidence="10">
    <location>
        <begin position="179"/>
        <end position="216"/>
    </location>
</feature>
<keyword evidence="3" id="KW-0245">EGF-like domain</keyword>
<dbReference type="GO" id="GO:0098586">
    <property type="term" value="P:cellular response to virus"/>
    <property type="evidence" value="ECO:0007669"/>
    <property type="project" value="TreeGrafter"/>
</dbReference>
<dbReference type="FunFam" id="2.10.25.10:FF:000010">
    <property type="entry name" value="Pro-epidermal growth factor"/>
    <property type="match status" value="1"/>
</dbReference>
<keyword evidence="12" id="KW-1185">Reference proteome</keyword>
<feature type="domain" description="EGF-like calcium-binding" evidence="9">
    <location>
        <begin position="176"/>
        <end position="214"/>
    </location>
</feature>
<dbReference type="GO" id="GO:0005509">
    <property type="term" value="F:calcium ion binding"/>
    <property type="evidence" value="ECO:0007669"/>
    <property type="project" value="InterPro"/>
</dbReference>
<dbReference type="GO" id="GO:0005576">
    <property type="term" value="C:extracellular region"/>
    <property type="evidence" value="ECO:0007669"/>
    <property type="project" value="UniProtKB-SubCell"/>
</dbReference>
<evidence type="ECO:0000256" key="4">
    <source>
        <dbReference type="ARBA" id="ARBA00022729"/>
    </source>
</evidence>
<feature type="domain" description="EGF-like calcium-binding" evidence="9">
    <location>
        <begin position="137"/>
        <end position="175"/>
    </location>
</feature>
<dbReference type="CDD" id="cd00054">
    <property type="entry name" value="EGF_CA"/>
    <property type="match status" value="1"/>
</dbReference>
<feature type="non-terminal residue" evidence="11">
    <location>
        <position position="217"/>
    </location>
</feature>
<dbReference type="InterPro" id="IPR000152">
    <property type="entry name" value="EGF-type_Asp/Asn_hydroxyl_site"/>
</dbReference>
<dbReference type="GO" id="GO:0005737">
    <property type="term" value="C:cytoplasm"/>
    <property type="evidence" value="ECO:0007669"/>
    <property type="project" value="TreeGrafter"/>
</dbReference>
<evidence type="ECO:0000256" key="6">
    <source>
        <dbReference type="ARBA" id="ARBA00023157"/>
    </source>
</evidence>
<evidence type="ECO:0000256" key="3">
    <source>
        <dbReference type="ARBA" id="ARBA00022536"/>
    </source>
</evidence>
<dbReference type="PROSITE" id="PS01187">
    <property type="entry name" value="EGF_CA"/>
    <property type="match status" value="1"/>
</dbReference>
<evidence type="ECO:0000256" key="5">
    <source>
        <dbReference type="ARBA" id="ARBA00022737"/>
    </source>
</evidence>
<dbReference type="PANTHER" id="PTHR47333:SF1">
    <property type="entry name" value="VON WILLEBRAND FACTOR C AND EGF DOMAIN-CONTAINING PROTEIN"/>
    <property type="match status" value="1"/>
</dbReference>
<gene>
    <name evidence="11" type="ORF">AS27_11418</name>
</gene>
<dbReference type="Proteomes" id="UP000053286">
    <property type="component" value="Unassembled WGS sequence"/>
</dbReference>
<dbReference type="InterPro" id="IPR009030">
    <property type="entry name" value="Growth_fac_rcpt_cys_sf"/>
</dbReference>
<evidence type="ECO:0000313" key="11">
    <source>
        <dbReference type="EMBL" id="KFM00376.1"/>
    </source>
</evidence>
<dbReference type="AlphaFoldDB" id="A0A087QGM2"/>
<dbReference type="SMART" id="SM00181">
    <property type="entry name" value="EGF"/>
    <property type="match status" value="2"/>
</dbReference>
<name>A0A087QGM2_APTFO</name>
<dbReference type="SUPFAM" id="SSF57184">
    <property type="entry name" value="Growth factor receptor domain"/>
    <property type="match status" value="1"/>
</dbReference>
<dbReference type="PROSITE" id="PS00010">
    <property type="entry name" value="ASX_HYDROXYL"/>
    <property type="match status" value="2"/>
</dbReference>
<keyword evidence="7" id="KW-0325">Glycoprotein</keyword>
<evidence type="ECO:0000313" key="12">
    <source>
        <dbReference type="Proteomes" id="UP000053286"/>
    </source>
</evidence>
<feature type="domain" description="EGF-like" evidence="10">
    <location>
        <begin position="140"/>
        <end position="175"/>
    </location>
</feature>